<dbReference type="InParanoid" id="A0A6P7N1L3"/>
<evidence type="ECO:0000256" key="12">
    <source>
        <dbReference type="SAM" id="SignalP"/>
    </source>
</evidence>
<feature type="transmembrane region" description="Helical" evidence="11">
    <location>
        <begin position="206"/>
        <end position="225"/>
    </location>
</feature>
<proteinExistence type="inferred from homology"/>
<evidence type="ECO:0000256" key="4">
    <source>
        <dbReference type="ARBA" id="ARBA00022692"/>
    </source>
</evidence>
<dbReference type="PRINTS" id="PR00237">
    <property type="entry name" value="GPCRRHODOPSN"/>
</dbReference>
<feature type="chain" id="PRO_5027634484" evidence="12">
    <location>
        <begin position="23"/>
        <end position="472"/>
    </location>
</feature>
<dbReference type="GO" id="GO:0004983">
    <property type="term" value="F:neuropeptide Y receptor activity"/>
    <property type="evidence" value="ECO:0007669"/>
    <property type="project" value="InterPro"/>
</dbReference>
<dbReference type="PANTHER" id="PTHR24238">
    <property type="entry name" value="G-PROTEIN COUPLED RECEPTOR"/>
    <property type="match status" value="1"/>
</dbReference>
<dbReference type="PROSITE" id="PS50262">
    <property type="entry name" value="G_PROTEIN_RECEP_F1_2"/>
    <property type="match status" value="1"/>
</dbReference>
<feature type="compositionally biased region" description="Low complexity" evidence="10">
    <location>
        <begin position="430"/>
        <end position="440"/>
    </location>
</feature>
<dbReference type="RefSeq" id="XP_029013172.1">
    <property type="nucleotide sequence ID" value="XM_029157339.2"/>
</dbReference>
<evidence type="ECO:0000256" key="1">
    <source>
        <dbReference type="ARBA" id="ARBA00004651"/>
    </source>
</evidence>
<evidence type="ECO:0000256" key="6">
    <source>
        <dbReference type="ARBA" id="ARBA00023040"/>
    </source>
</evidence>
<evidence type="ECO:0000313" key="14">
    <source>
        <dbReference type="Proteomes" id="UP000515150"/>
    </source>
</evidence>
<feature type="transmembrane region" description="Helical" evidence="11">
    <location>
        <begin position="127"/>
        <end position="147"/>
    </location>
</feature>
<dbReference type="AlphaFoldDB" id="A0A6P7N1L3"/>
<keyword evidence="4 11" id="KW-0812">Transmembrane</keyword>
<keyword evidence="12" id="KW-0732">Signal</keyword>
<gene>
    <name evidence="15" type="primary">gpr83</name>
</gene>
<accession>A0A6P7N1L3</accession>
<comment type="subcellular location">
    <subcellularLocation>
        <location evidence="1">Cell membrane</location>
        <topology evidence="1">Multi-pass membrane protein</topology>
    </subcellularLocation>
</comment>
<evidence type="ECO:0000256" key="3">
    <source>
        <dbReference type="ARBA" id="ARBA00022475"/>
    </source>
</evidence>
<dbReference type="GeneID" id="114859288"/>
<protein>
    <submittedName>
        <fullName evidence="15">G-protein coupled receptor 83 isoform X1</fullName>
    </submittedName>
</protein>
<dbReference type="Gene3D" id="1.20.1070.10">
    <property type="entry name" value="Rhodopsin 7-helix transmembrane proteins"/>
    <property type="match status" value="1"/>
</dbReference>
<dbReference type="PRINTS" id="PR01012">
    <property type="entry name" value="NRPEPTIDEYR"/>
</dbReference>
<feature type="signal peptide" evidence="12">
    <location>
        <begin position="1"/>
        <end position="22"/>
    </location>
</feature>
<dbReference type="Proteomes" id="UP000515150">
    <property type="component" value="Chromosome 1"/>
</dbReference>
<comment type="similarity">
    <text evidence="2">Belongs to the G-protein coupled receptor 1 family.</text>
</comment>
<feature type="region of interest" description="Disordered" evidence="10">
    <location>
        <begin position="386"/>
        <end position="444"/>
    </location>
</feature>
<dbReference type="CTD" id="10888"/>
<evidence type="ECO:0000256" key="11">
    <source>
        <dbReference type="SAM" id="Phobius"/>
    </source>
</evidence>
<evidence type="ECO:0000313" key="15">
    <source>
        <dbReference type="RefSeq" id="XP_029013172.1"/>
    </source>
</evidence>
<dbReference type="OrthoDB" id="5952899at2759"/>
<keyword evidence="9" id="KW-0807">Transducer</keyword>
<dbReference type="InterPro" id="IPR000276">
    <property type="entry name" value="GPCR_Rhodpsn"/>
</dbReference>
<dbReference type="CDD" id="cd15389">
    <property type="entry name" value="7tmA_GPR83"/>
    <property type="match status" value="1"/>
</dbReference>
<dbReference type="PANTHER" id="PTHR24238:SF57">
    <property type="entry name" value="G-PROTEIN COUPLED RECEPTOR 83"/>
    <property type="match status" value="1"/>
</dbReference>
<dbReference type="GO" id="GO:0005886">
    <property type="term" value="C:plasma membrane"/>
    <property type="evidence" value="ECO:0007669"/>
    <property type="project" value="UniProtKB-SubCell"/>
</dbReference>
<feature type="transmembrane region" description="Helical" evidence="11">
    <location>
        <begin position="93"/>
        <end position="115"/>
    </location>
</feature>
<dbReference type="Pfam" id="PF00001">
    <property type="entry name" value="7tm_1"/>
    <property type="match status" value="1"/>
</dbReference>
<evidence type="ECO:0000256" key="8">
    <source>
        <dbReference type="ARBA" id="ARBA00023170"/>
    </source>
</evidence>
<keyword evidence="7 11" id="KW-0472">Membrane</keyword>
<dbReference type="InterPro" id="IPR000611">
    <property type="entry name" value="NPY_rcpt"/>
</dbReference>
<keyword evidence="3" id="KW-1003">Cell membrane</keyword>
<evidence type="ECO:0000256" key="2">
    <source>
        <dbReference type="ARBA" id="ARBA00010663"/>
    </source>
</evidence>
<dbReference type="InterPro" id="IPR017452">
    <property type="entry name" value="GPCR_Rhodpsn_7TM"/>
</dbReference>
<evidence type="ECO:0000256" key="5">
    <source>
        <dbReference type="ARBA" id="ARBA00022989"/>
    </source>
</evidence>
<feature type="transmembrane region" description="Helical" evidence="11">
    <location>
        <begin position="253"/>
        <end position="277"/>
    </location>
</feature>
<dbReference type="SUPFAM" id="SSF81321">
    <property type="entry name" value="Family A G protein-coupled receptor-like"/>
    <property type="match status" value="1"/>
</dbReference>
<feature type="transmembrane region" description="Helical" evidence="11">
    <location>
        <begin position="309"/>
        <end position="332"/>
    </location>
</feature>
<evidence type="ECO:0000259" key="13">
    <source>
        <dbReference type="PROSITE" id="PS50262"/>
    </source>
</evidence>
<evidence type="ECO:0000256" key="9">
    <source>
        <dbReference type="ARBA" id="ARBA00023224"/>
    </source>
</evidence>
<dbReference type="SMART" id="SM01381">
    <property type="entry name" value="7TM_GPCR_Srsx"/>
    <property type="match status" value="1"/>
</dbReference>
<evidence type="ECO:0000256" key="7">
    <source>
        <dbReference type="ARBA" id="ARBA00023136"/>
    </source>
</evidence>
<dbReference type="KEGG" id="bspl:114859288"/>
<reference evidence="15" key="1">
    <citation type="submission" date="2025-08" db="UniProtKB">
        <authorList>
            <consortium name="RefSeq"/>
        </authorList>
    </citation>
    <scope>IDENTIFICATION</scope>
</reference>
<sequence length="472" mass="52852">MRAACLLLFVDLWMCGSDRAAAGRGLNDTSVPAERTLSPGERSLNLSGPPENRTSVFFLLDLDEGMLEDWRSLASRKRRGGEWQDGSVKALLVAAYSLIIVVSLFGNTLVCHVVVKNKRTQSATSLFIMNLAVADIFITVLNTPFTLVRFVNSTWVFGKTMCHISRFVQYCSLHVSTLTLTAIALDRRQVILHPLRPRMSPAQGGVWVAVIWIMASCFSLPHAIYQKLLTFSYSKENRRSLCIPDFPEPSDLYWQYIDLLTFILLYMLPLLIITVSYTTVARRLWRHNAIGDATTAQHATQRRKRRRTLAMLLLVVGVFAVCWFPLNCYVVLLSSQAIHSSNALYFCFHWLAMSSTCYNPFIYCCLNPAFRQELRLLVRVCAGSRGAAVGAGPEPRPADAGAPRRRVAWPDDNESSRPRRAPSRSGRDPLQQSLASSSQSHNRKETHVLFTAKRALAGRTDILSVEPIVAVS</sequence>
<name>A0A6P7N1L3_BETSP</name>
<feature type="transmembrane region" description="Helical" evidence="11">
    <location>
        <begin position="167"/>
        <end position="185"/>
    </location>
</feature>
<keyword evidence="8 15" id="KW-0675">Receptor</keyword>
<keyword evidence="6" id="KW-0297">G-protein coupled receptor</keyword>
<keyword evidence="14" id="KW-1185">Reference proteome</keyword>
<feature type="domain" description="G-protein coupled receptors family 1 profile" evidence="13">
    <location>
        <begin position="106"/>
        <end position="363"/>
    </location>
</feature>
<feature type="compositionally biased region" description="Low complexity" evidence="10">
    <location>
        <begin position="390"/>
        <end position="401"/>
    </location>
</feature>
<keyword evidence="5 11" id="KW-1133">Transmembrane helix</keyword>
<evidence type="ECO:0000256" key="10">
    <source>
        <dbReference type="SAM" id="MobiDB-lite"/>
    </source>
</evidence>
<organism evidence="14 15">
    <name type="scientific">Betta splendens</name>
    <name type="common">Siamese fighting fish</name>
    <dbReference type="NCBI Taxonomy" id="158456"/>
    <lineage>
        <taxon>Eukaryota</taxon>
        <taxon>Metazoa</taxon>
        <taxon>Chordata</taxon>
        <taxon>Craniata</taxon>
        <taxon>Vertebrata</taxon>
        <taxon>Euteleostomi</taxon>
        <taxon>Actinopterygii</taxon>
        <taxon>Neopterygii</taxon>
        <taxon>Teleostei</taxon>
        <taxon>Neoteleostei</taxon>
        <taxon>Acanthomorphata</taxon>
        <taxon>Anabantaria</taxon>
        <taxon>Anabantiformes</taxon>
        <taxon>Anabantoidei</taxon>
        <taxon>Osphronemidae</taxon>
        <taxon>Betta</taxon>
    </lineage>
</organism>